<comment type="subcellular location">
    <subcellularLocation>
        <location evidence="1">Membrane</location>
        <topology evidence="1">Multi-pass membrane protein</topology>
    </subcellularLocation>
</comment>
<dbReference type="InterPro" id="IPR036291">
    <property type="entry name" value="NAD(P)-bd_dom_sf"/>
</dbReference>
<feature type="transmembrane region" description="Helical" evidence="7">
    <location>
        <begin position="62"/>
        <end position="79"/>
    </location>
</feature>
<name>A0A0P6XAE3_9CHLR</name>
<dbReference type="STRING" id="360411.AC812_04365"/>
<gene>
    <name evidence="9" type="ORF">AC812_04365</name>
</gene>
<keyword evidence="10" id="KW-1185">Reference proteome</keyword>
<keyword evidence="5 7" id="KW-1133">Transmembrane helix</keyword>
<dbReference type="EMBL" id="LGHJ01000010">
    <property type="protein sequence ID" value="KPL77197.1"/>
    <property type="molecule type" value="Genomic_DNA"/>
</dbReference>
<dbReference type="AlphaFoldDB" id="A0A0P6XAE3"/>
<feature type="transmembrane region" description="Helical" evidence="7">
    <location>
        <begin position="122"/>
        <end position="141"/>
    </location>
</feature>
<evidence type="ECO:0000259" key="8">
    <source>
        <dbReference type="Pfam" id="PF02397"/>
    </source>
</evidence>
<feature type="domain" description="Bacterial sugar transferase" evidence="8">
    <location>
        <begin position="286"/>
        <end position="469"/>
    </location>
</feature>
<dbReference type="GO" id="GO:0016020">
    <property type="term" value="C:membrane"/>
    <property type="evidence" value="ECO:0007669"/>
    <property type="project" value="UniProtKB-SubCell"/>
</dbReference>
<reference evidence="9 10" key="1">
    <citation type="submission" date="2015-07" db="EMBL/GenBank/DDBJ databases">
        <title>Draft genome of Bellilinea caldifistulae DSM 17877.</title>
        <authorList>
            <person name="Hemp J."/>
            <person name="Ward L.M."/>
            <person name="Pace L.A."/>
            <person name="Fischer W.W."/>
        </authorList>
    </citation>
    <scope>NUCLEOTIDE SEQUENCE [LARGE SCALE GENOMIC DNA]</scope>
    <source>
        <strain evidence="9 10">GOMI-1</strain>
    </source>
</reference>
<protein>
    <recommendedName>
        <fullName evidence="8">Bacterial sugar transferase domain-containing protein</fullName>
    </recommendedName>
</protein>
<dbReference type="SUPFAM" id="SSF51735">
    <property type="entry name" value="NAD(P)-binding Rossmann-fold domains"/>
    <property type="match status" value="1"/>
</dbReference>
<feature type="transmembrane region" description="Helical" evidence="7">
    <location>
        <begin position="291"/>
        <end position="314"/>
    </location>
</feature>
<dbReference type="InterPro" id="IPR017475">
    <property type="entry name" value="EPS_sugar_tfrase"/>
</dbReference>
<dbReference type="GO" id="GO:0016780">
    <property type="term" value="F:phosphotransferase activity, for other substituted phosphate groups"/>
    <property type="evidence" value="ECO:0007669"/>
    <property type="project" value="TreeGrafter"/>
</dbReference>
<keyword evidence="6 7" id="KW-0472">Membrane</keyword>
<sequence length="474" mass="54558">MGTQPLSPRQGLRLRPTERRSTLFLGDFLVAIISLLLSLYLWAQGAEWYRFSWAFLQERVPLWFFFLPVIWLLLLSESYSPRRSSIRTETVQEITLAAGISLVLYLLVFFVSEPNSLPRRGVGVFILSAYLLTLAWRFLYIRLFTTPLFMRRVLIVGAGRAGSELVRIIKEIWPPPFYLVGLVDDDPEKIGGNVMGYPILGGNEQLFDLVQEHQVTDLVFAISGEMNPQMFSRLLEAEEQGIEVTTMPTMYEELLGRIPIYFLQTDWVLRSFVDQVHASGFFELAKRLMDIFGGLVGSFVMIVLFPIIALLIIVDSGFPIFYQQVRLGKNGRPYNMIKFRTMRQDAEKDGIARPASKNDDRATRVGRFLRKTHLDELPQFINVLRGDMSLVGPRAERPEIVEHLQQYIPFYRARLFVKPGLTGWAQVNYGYAENVEMNAIKLEFDLYYIKRRNLLLDFLILIRTIGTVVGFKGQ</sequence>
<dbReference type="NCBIfam" id="TIGR03025">
    <property type="entry name" value="EPS_sugtrans"/>
    <property type="match status" value="1"/>
</dbReference>
<evidence type="ECO:0000256" key="2">
    <source>
        <dbReference type="ARBA" id="ARBA00006464"/>
    </source>
</evidence>
<dbReference type="PANTHER" id="PTHR30576:SF0">
    <property type="entry name" value="UNDECAPRENYL-PHOSPHATE N-ACETYLGALACTOSAMINYL 1-PHOSPHATE TRANSFERASE-RELATED"/>
    <property type="match status" value="1"/>
</dbReference>
<evidence type="ECO:0000256" key="6">
    <source>
        <dbReference type="ARBA" id="ARBA00023136"/>
    </source>
</evidence>
<evidence type="ECO:0000313" key="10">
    <source>
        <dbReference type="Proteomes" id="UP000050514"/>
    </source>
</evidence>
<evidence type="ECO:0000256" key="7">
    <source>
        <dbReference type="SAM" id="Phobius"/>
    </source>
</evidence>
<evidence type="ECO:0000256" key="1">
    <source>
        <dbReference type="ARBA" id="ARBA00004141"/>
    </source>
</evidence>
<evidence type="ECO:0000256" key="5">
    <source>
        <dbReference type="ARBA" id="ARBA00022989"/>
    </source>
</evidence>
<keyword evidence="4 7" id="KW-0812">Transmembrane</keyword>
<feature type="transmembrane region" description="Helical" evidence="7">
    <location>
        <begin position="91"/>
        <end position="110"/>
    </location>
</feature>
<dbReference type="Pfam" id="PF02397">
    <property type="entry name" value="Bac_transf"/>
    <property type="match status" value="1"/>
</dbReference>
<dbReference type="Pfam" id="PF13727">
    <property type="entry name" value="CoA_binding_3"/>
    <property type="match status" value="1"/>
</dbReference>
<dbReference type="OrthoDB" id="9795351at2"/>
<proteinExistence type="inferred from homology"/>
<organism evidence="9 10">
    <name type="scientific">Bellilinea caldifistulae</name>
    <dbReference type="NCBI Taxonomy" id="360411"/>
    <lineage>
        <taxon>Bacteria</taxon>
        <taxon>Bacillati</taxon>
        <taxon>Chloroflexota</taxon>
        <taxon>Anaerolineae</taxon>
        <taxon>Anaerolineales</taxon>
        <taxon>Anaerolineaceae</taxon>
        <taxon>Bellilinea</taxon>
    </lineage>
</organism>
<dbReference type="InterPro" id="IPR003362">
    <property type="entry name" value="Bact_transf"/>
</dbReference>
<dbReference type="PANTHER" id="PTHR30576">
    <property type="entry name" value="COLANIC BIOSYNTHESIS UDP-GLUCOSE LIPID CARRIER TRANSFERASE"/>
    <property type="match status" value="1"/>
</dbReference>
<comment type="caution">
    <text evidence="9">The sequence shown here is derived from an EMBL/GenBank/DDBJ whole genome shotgun (WGS) entry which is preliminary data.</text>
</comment>
<accession>A0A0P6XAE3</accession>
<keyword evidence="3" id="KW-0808">Transferase</keyword>
<dbReference type="Gene3D" id="3.40.50.720">
    <property type="entry name" value="NAD(P)-binding Rossmann-like Domain"/>
    <property type="match status" value="1"/>
</dbReference>
<evidence type="ECO:0000256" key="4">
    <source>
        <dbReference type="ARBA" id="ARBA00022692"/>
    </source>
</evidence>
<dbReference type="RefSeq" id="WP_061914788.1">
    <property type="nucleotide sequence ID" value="NZ_DF967971.1"/>
</dbReference>
<evidence type="ECO:0000313" key="9">
    <source>
        <dbReference type="EMBL" id="KPL77197.1"/>
    </source>
</evidence>
<dbReference type="Proteomes" id="UP000050514">
    <property type="component" value="Unassembled WGS sequence"/>
</dbReference>
<evidence type="ECO:0000256" key="3">
    <source>
        <dbReference type="ARBA" id="ARBA00022679"/>
    </source>
</evidence>
<comment type="similarity">
    <text evidence="2">Belongs to the bacterial sugar transferase family.</text>
</comment>
<feature type="transmembrane region" description="Helical" evidence="7">
    <location>
        <begin position="21"/>
        <end position="42"/>
    </location>
</feature>